<comment type="caution">
    <text evidence="1">The sequence shown here is derived from an EMBL/GenBank/DDBJ whole genome shotgun (WGS) entry which is preliminary data.</text>
</comment>
<proteinExistence type="predicted"/>
<dbReference type="PROSITE" id="PS51257">
    <property type="entry name" value="PROKAR_LIPOPROTEIN"/>
    <property type="match status" value="1"/>
</dbReference>
<organism evidence="1 2">
    <name type="scientific">Flavobacterium hungaricum</name>
    <dbReference type="NCBI Taxonomy" id="2082725"/>
    <lineage>
        <taxon>Bacteria</taxon>
        <taxon>Pseudomonadati</taxon>
        <taxon>Bacteroidota</taxon>
        <taxon>Flavobacteriia</taxon>
        <taxon>Flavobacteriales</taxon>
        <taxon>Flavobacteriaceae</taxon>
        <taxon>Flavobacterium</taxon>
    </lineage>
</organism>
<evidence type="ECO:0000313" key="2">
    <source>
        <dbReference type="Proteomes" id="UP000640614"/>
    </source>
</evidence>
<keyword evidence="2" id="KW-1185">Reference proteome</keyword>
<reference evidence="1 2" key="1">
    <citation type="submission" date="2018-07" db="EMBL/GenBank/DDBJ databases">
        <title>Genome assembly of strain KB82.</title>
        <authorList>
            <person name="Kukolya J."/>
            <person name="Horvath B."/>
            <person name="Nagy I."/>
            <person name="Toth A."/>
        </authorList>
    </citation>
    <scope>NUCLEOTIDE SEQUENCE [LARGE SCALE GENOMIC DNA]</scope>
    <source>
        <strain evidence="1 2">Kb82</strain>
    </source>
</reference>
<accession>A0ABR9TEF0</accession>
<evidence type="ECO:0008006" key="3">
    <source>
        <dbReference type="Google" id="ProtNLM"/>
    </source>
</evidence>
<sequence length="176" mass="19175">MKKILTLFAVVGLIVFSSCEGPEGPPGAPGEPGPLAEVFQVKGVNFTSDNNYNPIIPLDPAIFASDMVLVYRQDGTDAGAPVWKMTPELYYLPDGTLDFGYNSNFTARDVSIYMDGNDLGSVLSAFRLNQTFRIVIIPGYLSGTAKSVNKTDFSDYKSVIAKYGIDESKIKELKVK</sequence>
<dbReference type="Proteomes" id="UP000640614">
    <property type="component" value="Unassembled WGS sequence"/>
</dbReference>
<name>A0ABR9TEF0_9FLAO</name>
<evidence type="ECO:0000313" key="1">
    <source>
        <dbReference type="EMBL" id="MBE8723728.1"/>
    </source>
</evidence>
<protein>
    <recommendedName>
        <fullName evidence="3">Collagen-like protein</fullName>
    </recommendedName>
</protein>
<dbReference type="EMBL" id="PRDM01000001">
    <property type="protein sequence ID" value="MBE8723728.1"/>
    <property type="molecule type" value="Genomic_DNA"/>
</dbReference>
<dbReference type="RefSeq" id="WP_193844773.1">
    <property type="nucleotide sequence ID" value="NZ_PRDM01000001.1"/>
</dbReference>
<gene>
    <name evidence="1" type="ORF">C4F50_02135</name>
</gene>